<accession>A0ACD3AWE5</accession>
<sequence length="97" mass="10895">MLGLFVSGMSVLTSRSVRRCPVQRLCYRRCLYLLQGSLFRTNSESALLSSILQLPNMLDTFLRLEVLMAETFPCAFVHCVGALLVRGRQVQPTAVDE</sequence>
<dbReference type="Proteomes" id="UP000308600">
    <property type="component" value="Unassembled WGS sequence"/>
</dbReference>
<evidence type="ECO:0000313" key="2">
    <source>
        <dbReference type="Proteomes" id="UP000308600"/>
    </source>
</evidence>
<organism evidence="1 2">
    <name type="scientific">Pluteus cervinus</name>
    <dbReference type="NCBI Taxonomy" id="181527"/>
    <lineage>
        <taxon>Eukaryota</taxon>
        <taxon>Fungi</taxon>
        <taxon>Dikarya</taxon>
        <taxon>Basidiomycota</taxon>
        <taxon>Agaricomycotina</taxon>
        <taxon>Agaricomycetes</taxon>
        <taxon>Agaricomycetidae</taxon>
        <taxon>Agaricales</taxon>
        <taxon>Pluteineae</taxon>
        <taxon>Pluteaceae</taxon>
        <taxon>Pluteus</taxon>
    </lineage>
</organism>
<evidence type="ECO:0000313" key="1">
    <source>
        <dbReference type="EMBL" id="TFK69917.1"/>
    </source>
</evidence>
<protein>
    <submittedName>
        <fullName evidence="1">Uncharacterized protein</fullName>
    </submittedName>
</protein>
<keyword evidence="2" id="KW-1185">Reference proteome</keyword>
<name>A0ACD3AWE5_9AGAR</name>
<reference evidence="1 2" key="1">
    <citation type="journal article" date="2019" name="Nat. Ecol. Evol.">
        <title>Megaphylogeny resolves global patterns of mushroom evolution.</title>
        <authorList>
            <person name="Varga T."/>
            <person name="Krizsan K."/>
            <person name="Foldi C."/>
            <person name="Dima B."/>
            <person name="Sanchez-Garcia M."/>
            <person name="Sanchez-Ramirez S."/>
            <person name="Szollosi G.J."/>
            <person name="Szarkandi J.G."/>
            <person name="Papp V."/>
            <person name="Albert L."/>
            <person name="Andreopoulos W."/>
            <person name="Angelini C."/>
            <person name="Antonin V."/>
            <person name="Barry K.W."/>
            <person name="Bougher N.L."/>
            <person name="Buchanan P."/>
            <person name="Buyck B."/>
            <person name="Bense V."/>
            <person name="Catcheside P."/>
            <person name="Chovatia M."/>
            <person name="Cooper J."/>
            <person name="Damon W."/>
            <person name="Desjardin D."/>
            <person name="Finy P."/>
            <person name="Geml J."/>
            <person name="Haridas S."/>
            <person name="Hughes K."/>
            <person name="Justo A."/>
            <person name="Karasinski D."/>
            <person name="Kautmanova I."/>
            <person name="Kiss B."/>
            <person name="Kocsube S."/>
            <person name="Kotiranta H."/>
            <person name="LaButti K.M."/>
            <person name="Lechner B.E."/>
            <person name="Liimatainen K."/>
            <person name="Lipzen A."/>
            <person name="Lukacs Z."/>
            <person name="Mihaltcheva S."/>
            <person name="Morgado L.N."/>
            <person name="Niskanen T."/>
            <person name="Noordeloos M.E."/>
            <person name="Ohm R.A."/>
            <person name="Ortiz-Santana B."/>
            <person name="Ovrebo C."/>
            <person name="Racz N."/>
            <person name="Riley R."/>
            <person name="Savchenko A."/>
            <person name="Shiryaev A."/>
            <person name="Soop K."/>
            <person name="Spirin V."/>
            <person name="Szebenyi C."/>
            <person name="Tomsovsky M."/>
            <person name="Tulloss R.E."/>
            <person name="Uehling J."/>
            <person name="Grigoriev I.V."/>
            <person name="Vagvolgyi C."/>
            <person name="Papp T."/>
            <person name="Martin F.M."/>
            <person name="Miettinen O."/>
            <person name="Hibbett D.S."/>
            <person name="Nagy L.G."/>
        </authorList>
    </citation>
    <scope>NUCLEOTIDE SEQUENCE [LARGE SCALE GENOMIC DNA]</scope>
    <source>
        <strain evidence="1 2">NL-1719</strain>
    </source>
</reference>
<gene>
    <name evidence="1" type="ORF">BDN72DRAFT_579724</name>
</gene>
<proteinExistence type="predicted"/>
<dbReference type="EMBL" id="ML208322">
    <property type="protein sequence ID" value="TFK69917.1"/>
    <property type="molecule type" value="Genomic_DNA"/>
</dbReference>